<accession>A0ACB0YQA8</accession>
<proteinExistence type="predicted"/>
<protein>
    <submittedName>
        <fullName evidence="1">Uncharacterized protein</fullName>
    </submittedName>
</protein>
<organism evidence="1 2">
    <name type="scientific">Meloidogyne enterolobii</name>
    <name type="common">Root-knot nematode worm</name>
    <name type="synonym">Meloidogyne mayaguensis</name>
    <dbReference type="NCBI Taxonomy" id="390850"/>
    <lineage>
        <taxon>Eukaryota</taxon>
        <taxon>Metazoa</taxon>
        <taxon>Ecdysozoa</taxon>
        <taxon>Nematoda</taxon>
        <taxon>Chromadorea</taxon>
        <taxon>Rhabditida</taxon>
        <taxon>Tylenchina</taxon>
        <taxon>Tylenchomorpha</taxon>
        <taxon>Tylenchoidea</taxon>
        <taxon>Meloidogynidae</taxon>
        <taxon>Meloidogyninae</taxon>
        <taxon>Meloidogyne</taxon>
    </lineage>
</organism>
<sequence length="199" mass="22709">MVANPKGAIMNSDVNRPATNITDDNDDLWMSDDLSYSAYPQEPPALSYNIVPPLSNSSIEQRTPERRRQNLLRAGISPTPPNPRQKIKRKLEGDDYGQNKRQNLINYKNEARNEYLKVSEKARNKLQKLERKKLLKNWKIPYTPEYNTNPPVDDDFPPSPPNPILPNIPEGIDAPLVSDHLPPRQIIKRGKTEESYVGS</sequence>
<dbReference type="EMBL" id="CAVMJV010000016">
    <property type="protein sequence ID" value="CAK5057050.1"/>
    <property type="molecule type" value="Genomic_DNA"/>
</dbReference>
<dbReference type="Proteomes" id="UP001497535">
    <property type="component" value="Unassembled WGS sequence"/>
</dbReference>
<keyword evidence="2" id="KW-1185">Reference proteome</keyword>
<evidence type="ECO:0000313" key="1">
    <source>
        <dbReference type="EMBL" id="CAK5057050.1"/>
    </source>
</evidence>
<gene>
    <name evidence="1" type="ORF">MENTE1834_LOCUS15083</name>
</gene>
<comment type="caution">
    <text evidence="1">The sequence shown here is derived from an EMBL/GenBank/DDBJ whole genome shotgun (WGS) entry which is preliminary data.</text>
</comment>
<name>A0ACB0YQA8_MELEN</name>
<reference evidence="1" key="1">
    <citation type="submission" date="2023-11" db="EMBL/GenBank/DDBJ databases">
        <authorList>
            <person name="Poullet M."/>
        </authorList>
    </citation>
    <scope>NUCLEOTIDE SEQUENCE</scope>
    <source>
        <strain evidence="1">E1834</strain>
    </source>
</reference>
<evidence type="ECO:0000313" key="2">
    <source>
        <dbReference type="Proteomes" id="UP001497535"/>
    </source>
</evidence>